<organism evidence="1 2">
    <name type="scientific">Chara braunii</name>
    <name type="common">Braun's stonewort</name>
    <dbReference type="NCBI Taxonomy" id="69332"/>
    <lineage>
        <taxon>Eukaryota</taxon>
        <taxon>Viridiplantae</taxon>
        <taxon>Streptophyta</taxon>
        <taxon>Charophyceae</taxon>
        <taxon>Charales</taxon>
        <taxon>Characeae</taxon>
        <taxon>Chara</taxon>
    </lineage>
</organism>
<comment type="caution">
    <text evidence="1">The sequence shown here is derived from an EMBL/GenBank/DDBJ whole genome shotgun (WGS) entry which is preliminary data.</text>
</comment>
<evidence type="ECO:0000313" key="1">
    <source>
        <dbReference type="EMBL" id="GBG85873.1"/>
    </source>
</evidence>
<name>A0A388LUF5_CHABU</name>
<accession>A0A388LUF5</accession>
<sequence>MASGVAAWGGAQGCCSGRHADDVVAVWASSQTSTRIIRCDAPCAVFHLACSCLHILPPPPSPRTSTPWPRTTGGGVVSWFGRVLSAWMTMMSSVVNVRSVGDGDEGMVRLSVLERAAVRSVVAAVIMRCEMEVEGERLTARLRARRRKVMQVPACEGFDSVAVCDAVFEVCCLGCGGLPRATPRWWMKRRTGGTWEDLRPADDATEEYFCDKLWITPRVFREIVENLSPILQRRVTFYREPLQPNHIVAYALYRWAFGETYESSSCSFGIGRASG</sequence>
<proteinExistence type="predicted"/>
<reference evidence="1 2" key="1">
    <citation type="journal article" date="2018" name="Cell">
        <title>The Chara Genome: Secondary Complexity and Implications for Plant Terrestrialization.</title>
        <authorList>
            <person name="Nishiyama T."/>
            <person name="Sakayama H."/>
            <person name="Vries J.D."/>
            <person name="Buschmann H."/>
            <person name="Saint-Marcoux D."/>
            <person name="Ullrich K.K."/>
            <person name="Haas F.B."/>
            <person name="Vanderstraeten L."/>
            <person name="Becker D."/>
            <person name="Lang D."/>
            <person name="Vosolsobe S."/>
            <person name="Rombauts S."/>
            <person name="Wilhelmsson P.K.I."/>
            <person name="Janitza P."/>
            <person name="Kern R."/>
            <person name="Heyl A."/>
            <person name="Rumpler F."/>
            <person name="Villalobos L.I.A.C."/>
            <person name="Clay J.M."/>
            <person name="Skokan R."/>
            <person name="Toyoda A."/>
            <person name="Suzuki Y."/>
            <person name="Kagoshima H."/>
            <person name="Schijlen E."/>
            <person name="Tajeshwar N."/>
            <person name="Catarino B."/>
            <person name="Hetherington A.J."/>
            <person name="Saltykova A."/>
            <person name="Bonnot C."/>
            <person name="Breuninger H."/>
            <person name="Symeonidi A."/>
            <person name="Radhakrishnan G.V."/>
            <person name="Van Nieuwerburgh F."/>
            <person name="Deforce D."/>
            <person name="Chang C."/>
            <person name="Karol K.G."/>
            <person name="Hedrich R."/>
            <person name="Ulvskov P."/>
            <person name="Glockner G."/>
            <person name="Delwiche C.F."/>
            <person name="Petrasek J."/>
            <person name="Van de Peer Y."/>
            <person name="Friml J."/>
            <person name="Beilby M."/>
            <person name="Dolan L."/>
            <person name="Kohara Y."/>
            <person name="Sugano S."/>
            <person name="Fujiyama A."/>
            <person name="Delaux P.-M."/>
            <person name="Quint M."/>
            <person name="TheiBen G."/>
            <person name="Hagemann M."/>
            <person name="Harholt J."/>
            <person name="Dunand C."/>
            <person name="Zachgo S."/>
            <person name="Langdale J."/>
            <person name="Maumus F."/>
            <person name="Straeten D.V.D."/>
            <person name="Gould S.B."/>
            <person name="Rensing S.A."/>
        </authorList>
    </citation>
    <scope>NUCLEOTIDE SEQUENCE [LARGE SCALE GENOMIC DNA]</scope>
    <source>
        <strain evidence="1 2">S276</strain>
    </source>
</reference>
<keyword evidence="2" id="KW-1185">Reference proteome</keyword>
<evidence type="ECO:0000313" key="2">
    <source>
        <dbReference type="Proteomes" id="UP000265515"/>
    </source>
</evidence>
<gene>
    <name evidence="1" type="ORF">CBR_g40685</name>
</gene>
<protein>
    <submittedName>
        <fullName evidence="1">Uncharacterized protein</fullName>
    </submittedName>
</protein>
<dbReference type="AlphaFoldDB" id="A0A388LUF5"/>
<dbReference type="Gramene" id="GBG85873">
    <property type="protein sequence ID" value="GBG85873"/>
    <property type="gene ID" value="CBR_g40685"/>
</dbReference>
<dbReference type="EMBL" id="BFEA01000538">
    <property type="protein sequence ID" value="GBG85873.1"/>
    <property type="molecule type" value="Genomic_DNA"/>
</dbReference>
<dbReference type="Proteomes" id="UP000265515">
    <property type="component" value="Unassembled WGS sequence"/>
</dbReference>